<proteinExistence type="predicted"/>
<keyword evidence="4" id="KW-1185">Reference proteome</keyword>
<protein>
    <recommendedName>
        <fullName evidence="5">DUF4148 domain-containing protein</fullName>
    </recommendedName>
</protein>
<evidence type="ECO:0008006" key="5">
    <source>
        <dbReference type="Google" id="ProtNLM"/>
    </source>
</evidence>
<feature type="signal peptide" evidence="2">
    <location>
        <begin position="1"/>
        <end position="21"/>
    </location>
</feature>
<evidence type="ECO:0000313" key="3">
    <source>
        <dbReference type="EMBL" id="QXH39223.1"/>
    </source>
</evidence>
<reference evidence="3" key="1">
    <citation type="submission" date="2021-06" db="EMBL/GenBank/DDBJ databases">
        <title>Updating the genus Pseudomonas: Description of 43 new species and partition of the Pseudomonas putida group.</title>
        <authorList>
            <person name="Girard L."/>
            <person name="Lood C."/>
            <person name="Vandamme P."/>
            <person name="Rokni-Zadeh H."/>
            <person name="van Noort V."/>
            <person name="Hofte M."/>
            <person name="Lavigne R."/>
            <person name="De Mot R."/>
        </authorList>
    </citation>
    <scope>NUCLEOTIDE SEQUENCE</scope>
    <source>
        <strain evidence="3">CMR12a</strain>
    </source>
</reference>
<gene>
    <name evidence="3" type="ORF">KSS89_23745</name>
</gene>
<feature type="region of interest" description="Disordered" evidence="1">
    <location>
        <begin position="43"/>
        <end position="79"/>
    </location>
</feature>
<name>A0ABX8MLN3_9PSED</name>
<feature type="chain" id="PRO_5046563235" description="DUF4148 domain-containing protein" evidence="2">
    <location>
        <begin position="22"/>
        <end position="79"/>
    </location>
</feature>
<organism evidence="3 4">
    <name type="scientific">Pseudomonas sessilinigenes</name>
    <dbReference type="NCBI Taxonomy" id="658629"/>
    <lineage>
        <taxon>Bacteria</taxon>
        <taxon>Pseudomonadati</taxon>
        <taxon>Pseudomonadota</taxon>
        <taxon>Gammaproteobacteria</taxon>
        <taxon>Pseudomonadales</taxon>
        <taxon>Pseudomonadaceae</taxon>
        <taxon>Pseudomonas</taxon>
    </lineage>
</organism>
<dbReference type="EMBL" id="CP077074">
    <property type="protein sequence ID" value="QXH39223.1"/>
    <property type="molecule type" value="Genomic_DNA"/>
</dbReference>
<keyword evidence="2" id="KW-0732">Signal</keyword>
<evidence type="ECO:0000256" key="2">
    <source>
        <dbReference type="SAM" id="SignalP"/>
    </source>
</evidence>
<dbReference type="Proteomes" id="UP000693952">
    <property type="component" value="Chromosome"/>
</dbReference>
<accession>A0ABX8MLN3</accession>
<sequence>MKLSTIVLSGLILVGSSAAFAEGGSERVQQFYQNFRVNQQQIHGTQAANTAKTEKQQSTSQYSTSDAKQEQQRTQQPDA</sequence>
<dbReference type="RefSeq" id="WP_124347723.1">
    <property type="nucleotide sequence ID" value="NZ_CP027706.1"/>
</dbReference>
<evidence type="ECO:0000256" key="1">
    <source>
        <dbReference type="SAM" id="MobiDB-lite"/>
    </source>
</evidence>
<evidence type="ECO:0000313" key="4">
    <source>
        <dbReference type="Proteomes" id="UP000693952"/>
    </source>
</evidence>